<evidence type="ECO:0000313" key="2">
    <source>
        <dbReference type="EMBL" id="EUB57731.1"/>
    </source>
</evidence>
<dbReference type="RefSeq" id="XP_024348927.1">
    <property type="nucleotide sequence ID" value="XM_024496640.1"/>
</dbReference>
<accession>U6JIR5</accession>
<reference evidence="1" key="3">
    <citation type="submission" date="2014-06" db="EMBL/GenBank/DDBJ databases">
        <authorList>
            <person name="Aslett M."/>
        </authorList>
    </citation>
    <scope>NUCLEOTIDE SEQUENCE</scope>
</reference>
<protein>
    <submittedName>
        <fullName evidence="2 5">Uncharacterized protein</fullName>
    </submittedName>
</protein>
<dbReference type="Proteomes" id="UP000492820">
    <property type="component" value="Unassembled WGS sequence"/>
</dbReference>
<dbReference type="GeneID" id="36343106"/>
<dbReference type="Proteomes" id="UP000019149">
    <property type="component" value="Unassembled WGS sequence"/>
</dbReference>
<keyword evidence="3" id="KW-1185">Reference proteome</keyword>
<evidence type="ECO:0000313" key="4">
    <source>
        <dbReference type="Proteomes" id="UP000492820"/>
    </source>
</evidence>
<name>U6JIR5_ECHGR</name>
<dbReference type="EMBL" id="LK028596">
    <property type="protein sequence ID" value="CDS23979.1"/>
    <property type="molecule type" value="Genomic_DNA"/>
</dbReference>
<proteinExistence type="predicted"/>
<sequence length="158" mass="17163">MPFLVRPSCDQVSNQSWSSQFPEVDLFSNAEEPTLNEWEVEVDVATSLFWANFPRSAKVVQNLADDTSTRRDTETTVVILSLKTGGDDMQTVFLETAVMREALRMYASVGGAVIDASGTFGLGDLGPNDTATMVISEDVGMGEDALPSAFIYFCDDGD</sequence>
<reference evidence="5" key="4">
    <citation type="submission" date="2020-10" db="UniProtKB">
        <authorList>
            <consortium name="WormBaseParasite"/>
        </authorList>
    </citation>
    <scope>IDENTIFICATION</scope>
</reference>
<evidence type="ECO:0000313" key="5">
    <source>
        <dbReference type="WBParaSite" id="EgrG_002047800"/>
    </source>
</evidence>
<gene>
    <name evidence="2 5" type="ORF">EGR_07391</name>
    <name evidence="1" type="ORF">EgrG_002047800</name>
</gene>
<dbReference type="KEGG" id="egl:EGR_07391"/>
<organism evidence="2 3">
    <name type="scientific">Echinococcus granulosus</name>
    <name type="common">Hydatid tapeworm</name>
    <dbReference type="NCBI Taxonomy" id="6210"/>
    <lineage>
        <taxon>Eukaryota</taxon>
        <taxon>Metazoa</taxon>
        <taxon>Spiralia</taxon>
        <taxon>Lophotrochozoa</taxon>
        <taxon>Platyhelminthes</taxon>
        <taxon>Cestoda</taxon>
        <taxon>Eucestoda</taxon>
        <taxon>Cyclophyllidea</taxon>
        <taxon>Taeniidae</taxon>
        <taxon>Echinococcus</taxon>
        <taxon>Echinococcus granulosus group</taxon>
    </lineage>
</organism>
<dbReference type="EMBL" id="APAU02000076">
    <property type="protein sequence ID" value="EUB57731.1"/>
    <property type="molecule type" value="Genomic_DNA"/>
</dbReference>
<dbReference type="CTD" id="36343106"/>
<evidence type="ECO:0000313" key="1">
    <source>
        <dbReference type="EMBL" id="CDS23979.1"/>
    </source>
</evidence>
<evidence type="ECO:0000313" key="3">
    <source>
        <dbReference type="Proteomes" id="UP000019149"/>
    </source>
</evidence>
<reference evidence="1 4" key="2">
    <citation type="journal article" date="2013" name="Nature">
        <title>The genomes of four tapeworm species reveal adaptations to parasitism.</title>
        <authorList>
            <person name="Tsai I.J."/>
            <person name="Zarowiecki M."/>
            <person name="Holroyd N."/>
            <person name="Garciarrubio A."/>
            <person name="Sanchez-Flores A."/>
            <person name="Brooks K.L."/>
            <person name="Tracey A."/>
            <person name="Bobes R.J."/>
            <person name="Fragoso G."/>
            <person name="Sciutto E."/>
            <person name="Aslett M."/>
            <person name="Beasley H."/>
            <person name="Bennett H.M."/>
            <person name="Cai J."/>
            <person name="Camicia F."/>
            <person name="Clark R."/>
            <person name="Cucher M."/>
            <person name="De Silva N."/>
            <person name="Day T.A."/>
            <person name="Deplazes P."/>
            <person name="Estrada K."/>
            <person name="Fernandez C."/>
            <person name="Holland P.W."/>
            <person name="Hou J."/>
            <person name="Hu S."/>
            <person name="Huckvale T."/>
            <person name="Hung S.S."/>
            <person name="Kamenetzky L."/>
            <person name="Keane J.A."/>
            <person name="Kiss F."/>
            <person name="Koziol U."/>
            <person name="Lambert O."/>
            <person name="Liu K."/>
            <person name="Luo X."/>
            <person name="Luo Y."/>
            <person name="Macchiaroli N."/>
            <person name="Nichol S."/>
            <person name="Paps J."/>
            <person name="Parkinson J."/>
            <person name="Pouchkina-Stantcheva N."/>
            <person name="Riddiford N."/>
            <person name="Rosenzvit M."/>
            <person name="Salinas G."/>
            <person name="Wasmuth J.D."/>
            <person name="Zamanian M."/>
            <person name="Zheng Y."/>
            <person name="Cai X."/>
            <person name="Soberon X."/>
            <person name="Olson P.D."/>
            <person name="Laclette J.P."/>
            <person name="Brehm K."/>
            <person name="Berriman M."/>
            <person name="Garciarrubio A."/>
            <person name="Bobes R.J."/>
            <person name="Fragoso G."/>
            <person name="Sanchez-Flores A."/>
            <person name="Estrada K."/>
            <person name="Cevallos M.A."/>
            <person name="Morett E."/>
            <person name="Gonzalez V."/>
            <person name="Portillo T."/>
            <person name="Ochoa-Leyva A."/>
            <person name="Jose M.V."/>
            <person name="Sciutto E."/>
            <person name="Landa A."/>
            <person name="Jimenez L."/>
            <person name="Valdes V."/>
            <person name="Carrero J.C."/>
            <person name="Larralde C."/>
            <person name="Morales-Montor J."/>
            <person name="Limon-Lason J."/>
            <person name="Soberon X."/>
            <person name="Laclette J.P."/>
        </authorList>
    </citation>
    <scope>NUCLEOTIDE SEQUENCE [LARGE SCALE GENOMIC DNA]</scope>
</reference>
<dbReference type="WBParaSite" id="EgrG_002047800">
    <property type="protein sequence ID" value="EgrG_002047800"/>
    <property type="gene ID" value="EgrG_002047800"/>
</dbReference>
<dbReference type="AlphaFoldDB" id="U6JIR5"/>
<reference evidence="2 3" key="1">
    <citation type="journal article" date="2013" name="Nat. Genet.">
        <title>The genome of the hydatid tapeworm Echinococcus granulosus.</title>
        <authorList>
            <person name="Zheng H."/>
            <person name="Zhang W."/>
            <person name="Zhang L."/>
            <person name="Zhang Z."/>
            <person name="Li J."/>
            <person name="Lu G."/>
            <person name="Zhu Y."/>
            <person name="Wang Y."/>
            <person name="Huang Y."/>
            <person name="Liu J."/>
            <person name="Kang H."/>
            <person name="Chen J."/>
            <person name="Wang L."/>
            <person name="Chen A."/>
            <person name="Yu S."/>
            <person name="Gao Z."/>
            <person name="Jin L."/>
            <person name="Gu W."/>
            <person name="Wang Z."/>
            <person name="Zhao L."/>
            <person name="Shi B."/>
            <person name="Wen H."/>
            <person name="Lin R."/>
            <person name="Jones M.K."/>
            <person name="Brejova B."/>
            <person name="Vinar T."/>
            <person name="Zhao G."/>
            <person name="McManus D.P."/>
            <person name="Chen Z."/>
            <person name="Zhou Y."/>
            <person name="Wang S."/>
        </authorList>
    </citation>
    <scope>NUCLEOTIDE SEQUENCE [LARGE SCALE GENOMIC DNA]</scope>
</reference>